<proteinExistence type="inferred from homology"/>
<dbReference type="Pfam" id="PF05443">
    <property type="entry name" value="ROS_MUCR"/>
    <property type="match status" value="1"/>
</dbReference>
<evidence type="ECO:0008006" key="5">
    <source>
        <dbReference type="Google" id="ProtNLM"/>
    </source>
</evidence>
<accession>T0HRW8</accession>
<dbReference type="GO" id="GO:0006355">
    <property type="term" value="P:regulation of DNA-templated transcription"/>
    <property type="evidence" value="ECO:0007669"/>
    <property type="project" value="InterPro"/>
</dbReference>
<dbReference type="InterPro" id="IPR008807">
    <property type="entry name" value="ROS_MUCR"/>
</dbReference>
<keyword evidence="4" id="KW-1185">Reference proteome</keyword>
<dbReference type="RefSeq" id="WP_021244662.1">
    <property type="nucleotide sequence ID" value="NZ_ATIB01000050.1"/>
</dbReference>
<dbReference type="InterPro" id="IPR041920">
    <property type="entry name" value="ROS/MUCR_sf"/>
</dbReference>
<dbReference type="EMBL" id="ATIB01000050">
    <property type="protein sequence ID" value="EQB02085.1"/>
    <property type="molecule type" value="Genomic_DNA"/>
</dbReference>
<feature type="compositionally biased region" description="Low complexity" evidence="2">
    <location>
        <begin position="145"/>
        <end position="157"/>
    </location>
</feature>
<dbReference type="PATRIC" id="fig|1114964.3.peg.1701"/>
<dbReference type="Proteomes" id="UP000015524">
    <property type="component" value="Unassembled WGS sequence"/>
</dbReference>
<dbReference type="OrthoDB" id="9809693at2"/>
<protein>
    <recommendedName>
        <fullName evidence="5">MucR family transcriptional regulator</fullName>
    </recommendedName>
</protein>
<evidence type="ECO:0000313" key="4">
    <source>
        <dbReference type="Proteomes" id="UP000015524"/>
    </source>
</evidence>
<dbReference type="GO" id="GO:0008270">
    <property type="term" value="F:zinc ion binding"/>
    <property type="evidence" value="ECO:0007669"/>
    <property type="project" value="InterPro"/>
</dbReference>
<evidence type="ECO:0000256" key="2">
    <source>
        <dbReference type="SAM" id="MobiDB-lite"/>
    </source>
</evidence>
<reference evidence="3 4" key="1">
    <citation type="journal article" date="2013" name="Genome Announc.">
        <title>Draft Genome Sequence of a Hexachlorocyclohexane-Degrading Bacterium, Sphingobium baderi Strain LL03T.</title>
        <authorList>
            <person name="Kaur J."/>
            <person name="Verma H."/>
            <person name="Tripathi C."/>
            <person name="Khurana J.P."/>
            <person name="Lal R."/>
        </authorList>
    </citation>
    <scope>NUCLEOTIDE SEQUENCE [LARGE SCALE GENOMIC DNA]</scope>
    <source>
        <strain evidence="3 4">LL03</strain>
    </source>
</reference>
<dbReference type="GO" id="GO:0003677">
    <property type="term" value="F:DNA binding"/>
    <property type="evidence" value="ECO:0007669"/>
    <property type="project" value="InterPro"/>
</dbReference>
<feature type="region of interest" description="Disordered" evidence="2">
    <location>
        <begin position="135"/>
        <end position="197"/>
    </location>
</feature>
<evidence type="ECO:0000313" key="3">
    <source>
        <dbReference type="EMBL" id="EQB02085.1"/>
    </source>
</evidence>
<dbReference type="Gene3D" id="1.10.10.1550">
    <property type="entry name" value="ROS/MUCR transcriptional regulator protein"/>
    <property type="match status" value="1"/>
</dbReference>
<name>T0HRW8_9SPHN</name>
<evidence type="ECO:0000256" key="1">
    <source>
        <dbReference type="ARBA" id="ARBA00007031"/>
    </source>
</evidence>
<sequence length="197" mass="20956">MTIDAQPDVTALAVQLLSAFVSNNSLEAGALPELIRTTRAALRQDLISPATIPTAEKFTPAVSIRKSIASPDHILSLIDGKPYKTLKRHLSGHGLTPAQYRERYKLPADYPLVAAGYSQARRAIARKLGLGRKPAALANAPMPSPTTSAAPASDMPARQPGRKPAVKKPAGSAKTMRSASRKNAVPKPVLSIRFPNP</sequence>
<comment type="similarity">
    <text evidence="1">Belongs to the ros/MucR family.</text>
</comment>
<dbReference type="AlphaFoldDB" id="T0HRW8"/>
<gene>
    <name evidence="3" type="ORF">L485_08725</name>
</gene>
<dbReference type="eggNOG" id="COG4957">
    <property type="taxonomic scope" value="Bacteria"/>
</dbReference>
<comment type="caution">
    <text evidence="3">The sequence shown here is derived from an EMBL/GenBank/DDBJ whole genome shotgun (WGS) entry which is preliminary data.</text>
</comment>
<organism evidence="3 4">
    <name type="scientific">Sphingobium baderi LL03</name>
    <dbReference type="NCBI Taxonomy" id="1114964"/>
    <lineage>
        <taxon>Bacteria</taxon>
        <taxon>Pseudomonadati</taxon>
        <taxon>Pseudomonadota</taxon>
        <taxon>Alphaproteobacteria</taxon>
        <taxon>Sphingomonadales</taxon>
        <taxon>Sphingomonadaceae</taxon>
        <taxon>Sphingobium</taxon>
    </lineage>
</organism>